<organism evidence="4 5">
    <name type="scientific">Catalinimonas alkaloidigena</name>
    <dbReference type="NCBI Taxonomy" id="1075417"/>
    <lineage>
        <taxon>Bacteria</taxon>
        <taxon>Pseudomonadati</taxon>
        <taxon>Bacteroidota</taxon>
        <taxon>Cytophagia</taxon>
        <taxon>Cytophagales</taxon>
        <taxon>Catalimonadaceae</taxon>
        <taxon>Catalinimonas</taxon>
    </lineage>
</organism>
<dbReference type="EMBL" id="FNFO01000003">
    <property type="protein sequence ID" value="SDK69787.1"/>
    <property type="molecule type" value="Genomic_DNA"/>
</dbReference>
<evidence type="ECO:0000259" key="3">
    <source>
        <dbReference type="PROSITE" id="PS50977"/>
    </source>
</evidence>
<dbReference type="Pfam" id="PF00440">
    <property type="entry name" value="TetR_N"/>
    <property type="match status" value="1"/>
</dbReference>
<sequence length="244" mass="28046">MGFALVLPVDSLTRFPVATLILKVSDKLFLRDPQDTELGRKIIEFSIELIEEMGFEQFTFKKLAKRIASTEASIYRYFENKHRLLVYLVSWYWTWVDYLIDYQTHNLSDPAQKLRIALRVLMESRRNDPASIHVDEELLHRIVIAESPKLYLTKQVDAIGKEGAFKAYETLCQRIADLVEAYAPGYPYALSLVSTLVGAVHEQLFFSEHLPNLTAVRADPDNPKELLQYLEGLTFSVLDKFAGK</sequence>
<dbReference type="PRINTS" id="PR00455">
    <property type="entry name" value="HTHTETR"/>
</dbReference>
<dbReference type="PROSITE" id="PS50977">
    <property type="entry name" value="HTH_TETR_2"/>
    <property type="match status" value="1"/>
</dbReference>
<reference evidence="4 5" key="1">
    <citation type="submission" date="2016-10" db="EMBL/GenBank/DDBJ databases">
        <authorList>
            <person name="de Groot N.N."/>
        </authorList>
    </citation>
    <scope>NUCLEOTIDE SEQUENCE [LARGE SCALE GENOMIC DNA]</scope>
    <source>
        <strain evidence="4 5">DSM 25186</strain>
    </source>
</reference>
<dbReference type="Proteomes" id="UP000198510">
    <property type="component" value="Unassembled WGS sequence"/>
</dbReference>
<accession>A0A1G9E0Y5</accession>
<dbReference type="InterPro" id="IPR009057">
    <property type="entry name" value="Homeodomain-like_sf"/>
</dbReference>
<feature type="domain" description="HTH tetR-type" evidence="3">
    <location>
        <begin position="36"/>
        <end position="96"/>
    </location>
</feature>
<evidence type="ECO:0000313" key="5">
    <source>
        <dbReference type="Proteomes" id="UP000198510"/>
    </source>
</evidence>
<evidence type="ECO:0000256" key="1">
    <source>
        <dbReference type="ARBA" id="ARBA00023125"/>
    </source>
</evidence>
<keyword evidence="5" id="KW-1185">Reference proteome</keyword>
<protein>
    <submittedName>
        <fullName evidence="4">Regulatory protein, tetR family</fullName>
    </submittedName>
</protein>
<gene>
    <name evidence="4" type="ORF">SAMN05421823_103314</name>
</gene>
<proteinExistence type="predicted"/>
<keyword evidence="1 2" id="KW-0238">DNA-binding</keyword>
<dbReference type="AlphaFoldDB" id="A0A1G9E0Y5"/>
<feature type="DNA-binding region" description="H-T-H motif" evidence="2">
    <location>
        <begin position="59"/>
        <end position="78"/>
    </location>
</feature>
<dbReference type="GO" id="GO:0003677">
    <property type="term" value="F:DNA binding"/>
    <property type="evidence" value="ECO:0007669"/>
    <property type="project" value="UniProtKB-UniRule"/>
</dbReference>
<evidence type="ECO:0000256" key="2">
    <source>
        <dbReference type="PROSITE-ProRule" id="PRU00335"/>
    </source>
</evidence>
<name>A0A1G9E0Y5_9BACT</name>
<dbReference type="STRING" id="1075417.SAMN05421823_103314"/>
<dbReference type="InterPro" id="IPR001647">
    <property type="entry name" value="HTH_TetR"/>
</dbReference>
<dbReference type="Gene3D" id="1.10.357.10">
    <property type="entry name" value="Tetracycline Repressor, domain 2"/>
    <property type="match status" value="1"/>
</dbReference>
<dbReference type="SUPFAM" id="SSF46689">
    <property type="entry name" value="Homeodomain-like"/>
    <property type="match status" value="1"/>
</dbReference>
<evidence type="ECO:0000313" key="4">
    <source>
        <dbReference type="EMBL" id="SDK69787.1"/>
    </source>
</evidence>